<protein>
    <recommendedName>
        <fullName evidence="4">Nicotinamide riboside transporter PnuC</fullName>
    </recommendedName>
</protein>
<dbReference type="NCBIfam" id="TIGR01528">
    <property type="entry name" value="NMN_trans_PnuC"/>
    <property type="match status" value="1"/>
</dbReference>
<keyword evidence="5" id="KW-0813">Transport</keyword>
<comment type="function">
    <text evidence="1">Required for nicotinamide riboside transport across the inner membrane.</text>
</comment>
<dbReference type="AlphaFoldDB" id="A0A9D2BEH2"/>
<reference evidence="11" key="1">
    <citation type="journal article" date="2021" name="PeerJ">
        <title>Extensive microbial diversity within the chicken gut microbiome revealed by metagenomics and culture.</title>
        <authorList>
            <person name="Gilroy R."/>
            <person name="Ravi A."/>
            <person name="Getino M."/>
            <person name="Pursley I."/>
            <person name="Horton D.L."/>
            <person name="Alikhan N.F."/>
            <person name="Baker D."/>
            <person name="Gharbi K."/>
            <person name="Hall N."/>
            <person name="Watson M."/>
            <person name="Adriaenssens E.M."/>
            <person name="Foster-Nyarko E."/>
            <person name="Jarju S."/>
            <person name="Secka A."/>
            <person name="Antonio M."/>
            <person name="Oren A."/>
            <person name="Chaudhuri R.R."/>
            <person name="La Ragione R."/>
            <person name="Hildebrand F."/>
            <person name="Pallen M.J."/>
        </authorList>
    </citation>
    <scope>NUCLEOTIDE SEQUENCE</scope>
    <source>
        <strain evidence="11">ChiGjej6B6-14162</strain>
    </source>
</reference>
<name>A0A9D2BEH2_9BACT</name>
<evidence type="ECO:0000256" key="4">
    <source>
        <dbReference type="ARBA" id="ARBA00017522"/>
    </source>
</evidence>
<comment type="similarity">
    <text evidence="3">Belongs to the nicotinamide ribonucleoside (NR) uptake permease (TC 4.B.1) family.</text>
</comment>
<accession>A0A9D2BEH2</accession>
<gene>
    <name evidence="11" type="primary">pnuC</name>
    <name evidence="11" type="ORF">H9977_00885</name>
</gene>
<organism evidence="11 12">
    <name type="scientific">Candidatus Parabacteroides intestinipullorum</name>
    <dbReference type="NCBI Taxonomy" id="2838723"/>
    <lineage>
        <taxon>Bacteria</taxon>
        <taxon>Pseudomonadati</taxon>
        <taxon>Bacteroidota</taxon>
        <taxon>Bacteroidia</taxon>
        <taxon>Bacteroidales</taxon>
        <taxon>Tannerellaceae</taxon>
        <taxon>Parabacteroides</taxon>
    </lineage>
</organism>
<comment type="caution">
    <text evidence="11">The sequence shown here is derived from an EMBL/GenBank/DDBJ whole genome shotgun (WGS) entry which is preliminary data.</text>
</comment>
<dbReference type="Proteomes" id="UP000886740">
    <property type="component" value="Unassembled WGS sequence"/>
</dbReference>
<keyword evidence="8 10" id="KW-1133">Transmembrane helix</keyword>
<evidence type="ECO:0000256" key="1">
    <source>
        <dbReference type="ARBA" id="ARBA00002672"/>
    </source>
</evidence>
<comment type="subcellular location">
    <subcellularLocation>
        <location evidence="2">Cell membrane</location>
        <topology evidence="2">Multi-pass membrane protein</topology>
    </subcellularLocation>
</comment>
<sequence>MDYLEMIGALVGLIYLWLEYKASIYLWIVSIIMPAIYINVYYRAGLYADFGINIYFLLASLYGWIVWKWGKKKQKETSDKDSETSGIRHFDRSALPAVAGVFLVLFLLIGWILIQFTDSTVPWLDSFTTAASIIAMWMLTQKQVEQWLVWIVVDLVSSGLYIYKGLYFTAALYALYAVIALLGYRKWLIIMNQNETGYPN</sequence>
<dbReference type="Pfam" id="PF04973">
    <property type="entry name" value="NMN_transporter"/>
    <property type="match status" value="1"/>
</dbReference>
<keyword evidence="7 10" id="KW-0812">Transmembrane</keyword>
<evidence type="ECO:0000256" key="6">
    <source>
        <dbReference type="ARBA" id="ARBA00022475"/>
    </source>
</evidence>
<dbReference type="PANTHER" id="PTHR36122:SF2">
    <property type="entry name" value="NICOTINAMIDE RIBOSIDE TRANSPORTER PNUC"/>
    <property type="match status" value="1"/>
</dbReference>
<evidence type="ECO:0000256" key="3">
    <source>
        <dbReference type="ARBA" id="ARBA00006669"/>
    </source>
</evidence>
<evidence type="ECO:0000313" key="11">
    <source>
        <dbReference type="EMBL" id="HIX73600.1"/>
    </source>
</evidence>
<keyword evidence="6" id="KW-1003">Cell membrane</keyword>
<evidence type="ECO:0000256" key="8">
    <source>
        <dbReference type="ARBA" id="ARBA00022989"/>
    </source>
</evidence>
<evidence type="ECO:0000256" key="5">
    <source>
        <dbReference type="ARBA" id="ARBA00022448"/>
    </source>
</evidence>
<reference evidence="11" key="2">
    <citation type="submission" date="2021-04" db="EMBL/GenBank/DDBJ databases">
        <authorList>
            <person name="Gilroy R."/>
        </authorList>
    </citation>
    <scope>NUCLEOTIDE SEQUENCE</scope>
    <source>
        <strain evidence="11">ChiGjej6B6-14162</strain>
    </source>
</reference>
<dbReference type="PANTHER" id="PTHR36122">
    <property type="entry name" value="NICOTINAMIDE RIBOSIDE TRANSPORTER PNUC"/>
    <property type="match status" value="1"/>
</dbReference>
<evidence type="ECO:0000256" key="10">
    <source>
        <dbReference type="SAM" id="Phobius"/>
    </source>
</evidence>
<dbReference type="GO" id="GO:0034257">
    <property type="term" value="F:nicotinamide riboside transmembrane transporter activity"/>
    <property type="evidence" value="ECO:0007669"/>
    <property type="project" value="InterPro"/>
</dbReference>
<dbReference type="GO" id="GO:0005886">
    <property type="term" value="C:plasma membrane"/>
    <property type="evidence" value="ECO:0007669"/>
    <property type="project" value="UniProtKB-SubCell"/>
</dbReference>
<proteinExistence type="inferred from homology"/>
<feature type="transmembrane region" description="Helical" evidence="10">
    <location>
        <begin position="170"/>
        <end position="188"/>
    </location>
</feature>
<evidence type="ECO:0000256" key="2">
    <source>
        <dbReference type="ARBA" id="ARBA00004651"/>
    </source>
</evidence>
<dbReference type="EMBL" id="DXEL01000009">
    <property type="protein sequence ID" value="HIX73600.1"/>
    <property type="molecule type" value="Genomic_DNA"/>
</dbReference>
<evidence type="ECO:0000313" key="12">
    <source>
        <dbReference type="Proteomes" id="UP000886740"/>
    </source>
</evidence>
<feature type="transmembrane region" description="Helical" evidence="10">
    <location>
        <begin position="50"/>
        <end position="67"/>
    </location>
</feature>
<evidence type="ECO:0000256" key="7">
    <source>
        <dbReference type="ARBA" id="ARBA00022692"/>
    </source>
</evidence>
<keyword evidence="9 10" id="KW-0472">Membrane</keyword>
<evidence type="ECO:0000256" key="9">
    <source>
        <dbReference type="ARBA" id="ARBA00023136"/>
    </source>
</evidence>
<dbReference type="InterPro" id="IPR006419">
    <property type="entry name" value="NMN_transpt_PnuC"/>
</dbReference>
<feature type="transmembrane region" description="Helical" evidence="10">
    <location>
        <begin position="94"/>
        <end position="114"/>
    </location>
</feature>